<feature type="transmembrane region" description="Helical" evidence="1">
    <location>
        <begin position="228"/>
        <end position="254"/>
    </location>
</feature>
<dbReference type="Proteomes" id="UP001157974">
    <property type="component" value="Unassembled WGS sequence"/>
</dbReference>
<organism evidence="2 3">
    <name type="scientific">Rhodosorus marinus</name>
    <dbReference type="NCBI Taxonomy" id="101924"/>
    <lineage>
        <taxon>Eukaryota</taxon>
        <taxon>Rhodophyta</taxon>
        <taxon>Stylonematophyceae</taxon>
        <taxon>Stylonematales</taxon>
        <taxon>Stylonemataceae</taxon>
        <taxon>Rhodosorus</taxon>
    </lineage>
</organism>
<accession>A0AAV8UF77</accession>
<keyword evidence="1" id="KW-0812">Transmembrane</keyword>
<reference evidence="2 3" key="1">
    <citation type="journal article" date="2023" name="Nat. Commun.">
        <title>Origin of minicircular mitochondrial genomes in red algae.</title>
        <authorList>
            <person name="Lee Y."/>
            <person name="Cho C.H."/>
            <person name="Lee Y.M."/>
            <person name="Park S.I."/>
            <person name="Yang J.H."/>
            <person name="West J.A."/>
            <person name="Bhattacharya D."/>
            <person name="Yoon H.S."/>
        </authorList>
    </citation>
    <scope>NUCLEOTIDE SEQUENCE [LARGE SCALE GENOMIC DNA]</scope>
    <source>
        <strain evidence="2 3">CCMP1338</strain>
        <tissue evidence="2">Whole cell</tissue>
    </source>
</reference>
<sequence length="293" mass="33816">MLENGHEMVEYMDDDVDRTNGSDEDWPGLVREFEMRAVRSGNYVPVSQRTYRETEIDLAPGDRDNLEQFKFLKHTESAQMTAMTVSFWWLGKVLRLDGWFQLLYPFPAVFAAMRWGPRNGLLVVFATLFWVNFTLGPFSALSYVTSQGLSTLILCRGFWDRWPSIFIIVPMVFAKMIGFGVIIAIISFCYHADVLSVLARQGETLLQGLGSTLLGSTWMGPTEAQIRLVIILSFMIHSIVYSICAHLTTSMLLYRVSKFLKRKPRLIPLLQWLFKRASNRYREKYGYSVEDTW</sequence>
<evidence type="ECO:0000313" key="2">
    <source>
        <dbReference type="EMBL" id="KAJ8901125.1"/>
    </source>
</evidence>
<dbReference type="PANTHER" id="PTHR37185:SF3">
    <property type="entry name" value="MEMBRANE PROTEIN"/>
    <property type="match status" value="1"/>
</dbReference>
<dbReference type="EMBL" id="JAMWBK010000012">
    <property type="protein sequence ID" value="KAJ8901125.1"/>
    <property type="molecule type" value="Genomic_DNA"/>
</dbReference>
<evidence type="ECO:0000313" key="3">
    <source>
        <dbReference type="Proteomes" id="UP001157974"/>
    </source>
</evidence>
<evidence type="ECO:0008006" key="4">
    <source>
        <dbReference type="Google" id="ProtNLM"/>
    </source>
</evidence>
<proteinExistence type="predicted"/>
<feature type="transmembrane region" description="Helical" evidence="1">
    <location>
        <begin position="165"/>
        <end position="188"/>
    </location>
</feature>
<comment type="caution">
    <text evidence="2">The sequence shown here is derived from an EMBL/GenBank/DDBJ whole genome shotgun (WGS) entry which is preliminary data.</text>
</comment>
<protein>
    <recommendedName>
        <fullName evidence="4">Glycerophosphocholine acyltransferase 1</fullName>
    </recommendedName>
</protein>
<evidence type="ECO:0000256" key="1">
    <source>
        <dbReference type="SAM" id="Phobius"/>
    </source>
</evidence>
<gene>
    <name evidence="2" type="ORF">NDN08_004985</name>
</gene>
<dbReference type="PANTHER" id="PTHR37185">
    <property type="entry name" value="MEMBRANE PROTEIN"/>
    <property type="match status" value="1"/>
</dbReference>
<keyword evidence="1" id="KW-0472">Membrane</keyword>
<dbReference type="AlphaFoldDB" id="A0AAV8UF77"/>
<keyword evidence="3" id="KW-1185">Reference proteome</keyword>
<feature type="transmembrane region" description="Helical" evidence="1">
    <location>
        <begin position="121"/>
        <end position="144"/>
    </location>
</feature>
<keyword evidence="1" id="KW-1133">Transmembrane helix</keyword>
<name>A0AAV8UF77_9RHOD</name>